<dbReference type="InterPro" id="IPR036093">
    <property type="entry name" value="NAC_dom_sf"/>
</dbReference>
<dbReference type="AlphaFoldDB" id="A0AAD1Z2W8"/>
<evidence type="ECO:0000256" key="1">
    <source>
        <dbReference type="ARBA" id="ARBA00023015"/>
    </source>
</evidence>
<keyword evidence="4" id="KW-0539">Nucleus</keyword>
<dbReference type="GO" id="GO:0006355">
    <property type="term" value="P:regulation of DNA-templated transcription"/>
    <property type="evidence" value="ECO:0007669"/>
    <property type="project" value="InterPro"/>
</dbReference>
<evidence type="ECO:0000256" key="2">
    <source>
        <dbReference type="ARBA" id="ARBA00023125"/>
    </source>
</evidence>
<proteinExistence type="predicted"/>
<dbReference type="Gene3D" id="2.170.150.80">
    <property type="entry name" value="NAC domain"/>
    <property type="match status" value="1"/>
</dbReference>
<name>A0AAD1Z2W8_9LAMI</name>
<keyword evidence="2" id="KW-0238">DNA-binding</keyword>
<keyword evidence="7" id="KW-1185">Reference proteome</keyword>
<dbReference type="Proteomes" id="UP000834106">
    <property type="component" value="Chromosome 5"/>
</dbReference>
<organism evidence="6 7">
    <name type="scientific">Fraxinus pennsylvanica</name>
    <dbReference type="NCBI Taxonomy" id="56036"/>
    <lineage>
        <taxon>Eukaryota</taxon>
        <taxon>Viridiplantae</taxon>
        <taxon>Streptophyta</taxon>
        <taxon>Embryophyta</taxon>
        <taxon>Tracheophyta</taxon>
        <taxon>Spermatophyta</taxon>
        <taxon>Magnoliopsida</taxon>
        <taxon>eudicotyledons</taxon>
        <taxon>Gunneridae</taxon>
        <taxon>Pentapetalae</taxon>
        <taxon>asterids</taxon>
        <taxon>lamiids</taxon>
        <taxon>Lamiales</taxon>
        <taxon>Oleaceae</taxon>
        <taxon>Oleeae</taxon>
        <taxon>Fraxinus</taxon>
    </lineage>
</organism>
<dbReference type="EMBL" id="OU503040">
    <property type="protein sequence ID" value="CAI9761809.1"/>
    <property type="molecule type" value="Genomic_DNA"/>
</dbReference>
<dbReference type="Pfam" id="PF02365">
    <property type="entry name" value="NAM"/>
    <property type="match status" value="1"/>
</dbReference>
<dbReference type="InterPro" id="IPR003441">
    <property type="entry name" value="NAC-dom"/>
</dbReference>
<evidence type="ECO:0000256" key="4">
    <source>
        <dbReference type="ARBA" id="ARBA00023242"/>
    </source>
</evidence>
<evidence type="ECO:0000313" key="7">
    <source>
        <dbReference type="Proteomes" id="UP000834106"/>
    </source>
</evidence>
<dbReference type="PANTHER" id="PTHR31719">
    <property type="entry name" value="NAC TRANSCRIPTION FACTOR 56"/>
    <property type="match status" value="1"/>
</dbReference>
<dbReference type="PROSITE" id="PS51005">
    <property type="entry name" value="NAC"/>
    <property type="match status" value="1"/>
</dbReference>
<evidence type="ECO:0000313" key="6">
    <source>
        <dbReference type="EMBL" id="CAI9761809.1"/>
    </source>
</evidence>
<protein>
    <recommendedName>
        <fullName evidence="5">NAC domain-containing protein</fullName>
    </recommendedName>
</protein>
<keyword evidence="3" id="KW-0804">Transcription</keyword>
<dbReference type="GO" id="GO:0003677">
    <property type="term" value="F:DNA binding"/>
    <property type="evidence" value="ECO:0007669"/>
    <property type="project" value="UniProtKB-KW"/>
</dbReference>
<keyword evidence="1" id="KW-0805">Transcription regulation</keyword>
<dbReference type="PANTHER" id="PTHR31719:SF179">
    <property type="entry name" value="OS08G0148400 PROTEIN"/>
    <property type="match status" value="1"/>
</dbReference>
<evidence type="ECO:0000259" key="5">
    <source>
        <dbReference type="PROSITE" id="PS51005"/>
    </source>
</evidence>
<reference evidence="6" key="1">
    <citation type="submission" date="2023-05" db="EMBL/GenBank/DDBJ databases">
        <authorList>
            <person name="Huff M."/>
        </authorList>
    </citation>
    <scope>NUCLEOTIDE SEQUENCE</scope>
</reference>
<dbReference type="SUPFAM" id="SSF101941">
    <property type="entry name" value="NAC domain"/>
    <property type="match status" value="1"/>
</dbReference>
<sequence length="227" mass="27553">MDSRFLLQCERMRDEFEENLRLTEKVVDESDLENMRKEDEENFQFIEEVDETSTSTREFKVPLGYRFHPTAVELMEEFLMKKILGQLTWDTIKEINFYRLDPQQIPISEFEALKYGREGKAYYFTSEEQKYVEGSRLMPRPFSNGYWKRWGKEVPIHDGTEIIGFKRRFVWEEAHNVEESNWKMTEYSVTPRFMEDLSQTNLENYVVCKVRDMSRYKKDFITEERVE</sequence>
<evidence type="ECO:0000256" key="3">
    <source>
        <dbReference type="ARBA" id="ARBA00023163"/>
    </source>
</evidence>
<feature type="domain" description="NAC" evidence="5">
    <location>
        <begin position="61"/>
        <end position="213"/>
    </location>
</feature>
<gene>
    <name evidence="6" type="ORF">FPE_LOCUS9239</name>
</gene>
<accession>A0AAD1Z2W8</accession>